<proteinExistence type="predicted"/>
<dbReference type="EMBL" id="OV725077">
    <property type="protein sequence ID" value="CAH1389055.1"/>
    <property type="molecule type" value="Genomic_DNA"/>
</dbReference>
<dbReference type="AlphaFoldDB" id="A0A9P0H0W4"/>
<protein>
    <submittedName>
        <fullName evidence="1">Uncharacterized protein</fullName>
    </submittedName>
</protein>
<name>A0A9P0H0W4_NEZVI</name>
<keyword evidence="2" id="KW-1185">Reference proteome</keyword>
<accession>A0A9P0H0W4</accession>
<reference evidence="1" key="1">
    <citation type="submission" date="2022-01" db="EMBL/GenBank/DDBJ databases">
        <authorList>
            <person name="King R."/>
        </authorList>
    </citation>
    <scope>NUCLEOTIDE SEQUENCE</scope>
</reference>
<evidence type="ECO:0000313" key="2">
    <source>
        <dbReference type="Proteomes" id="UP001152798"/>
    </source>
</evidence>
<organism evidence="1 2">
    <name type="scientific">Nezara viridula</name>
    <name type="common">Southern green stink bug</name>
    <name type="synonym">Cimex viridulus</name>
    <dbReference type="NCBI Taxonomy" id="85310"/>
    <lineage>
        <taxon>Eukaryota</taxon>
        <taxon>Metazoa</taxon>
        <taxon>Ecdysozoa</taxon>
        <taxon>Arthropoda</taxon>
        <taxon>Hexapoda</taxon>
        <taxon>Insecta</taxon>
        <taxon>Pterygota</taxon>
        <taxon>Neoptera</taxon>
        <taxon>Paraneoptera</taxon>
        <taxon>Hemiptera</taxon>
        <taxon>Heteroptera</taxon>
        <taxon>Panheteroptera</taxon>
        <taxon>Pentatomomorpha</taxon>
        <taxon>Pentatomoidea</taxon>
        <taxon>Pentatomidae</taxon>
        <taxon>Pentatominae</taxon>
        <taxon>Nezara</taxon>
    </lineage>
</organism>
<dbReference type="Proteomes" id="UP001152798">
    <property type="component" value="Chromosome 1"/>
</dbReference>
<gene>
    <name evidence="1" type="ORF">NEZAVI_LOCUS525</name>
</gene>
<evidence type="ECO:0000313" key="1">
    <source>
        <dbReference type="EMBL" id="CAH1389055.1"/>
    </source>
</evidence>
<sequence>MYPIPPGKLQTQPRYPLTTYDPVSLLIELVALRRYPLPRISSAVSPCVSPRENVQESPEHLPAYQVPSLQILYLFCIPFHHFPVSCFVYCVRCACSNIAKRIPDKAFTKLFIIKSNRIL</sequence>